<feature type="transmembrane region" description="Helical" evidence="9">
    <location>
        <begin position="183"/>
        <end position="202"/>
    </location>
</feature>
<proteinExistence type="inferred from homology"/>
<evidence type="ECO:0000256" key="1">
    <source>
        <dbReference type="ARBA" id="ARBA00004651"/>
    </source>
</evidence>
<feature type="transmembrane region" description="Helical" evidence="9">
    <location>
        <begin position="349"/>
        <end position="367"/>
    </location>
</feature>
<comment type="similarity">
    <text evidence="7">Belongs to the glycosyltransferase 87 family.</text>
</comment>
<feature type="transmembrane region" description="Helical" evidence="9">
    <location>
        <begin position="80"/>
        <end position="101"/>
    </location>
</feature>
<comment type="subcellular location">
    <subcellularLocation>
        <location evidence="1">Cell membrane</location>
        <topology evidence="1">Multi-pass membrane protein</topology>
    </subcellularLocation>
</comment>
<sequence>MGTQAIIDRARRVLAIGPLRVDAVLYLVCTGYALVLALTDRHFGFRVWAAFAVAAYGLALAHTCWLTFSRGVRPGWWRSRWVSVAVVGVVGMLAPLITLVVRRLSGGDWTASPGAWNAQPEVWVIERSARLLLESGTPYADLATLGHPPGSYDYTPYGPVMALFGLPRALLGGTPVGDALTDVRLVFALVALLSVVATLRLLGKPAVPVRAAQLAVAFPLTALTFATAGPDLAIAALLVLACALAAIDRPGQSAILLGLVTAAKLIVLPAAVVLAFLVATRLGGRALARFALLFTAVFAAVQLPALLVAPHTFFEHVIRFPAGLAAVSSPAASPLPGHLIASTGAAGKVAAYVLLAAAALAILLWLVRKPPHSGADALLRIAVGLGTFTMLTPATRFGYLVYCTITLGALLVFRHRATPHPATPSVVEPDPGATSGRVGLTSS</sequence>
<dbReference type="AlphaFoldDB" id="A0A7X5ZQY9"/>
<keyword evidence="3" id="KW-0808">Transferase</keyword>
<evidence type="ECO:0000256" key="2">
    <source>
        <dbReference type="ARBA" id="ARBA00022475"/>
    </source>
</evidence>
<organism evidence="10 11">
    <name type="scientific">Saccharomonospora amisosensis</name>
    <dbReference type="NCBI Taxonomy" id="1128677"/>
    <lineage>
        <taxon>Bacteria</taxon>
        <taxon>Bacillati</taxon>
        <taxon>Actinomycetota</taxon>
        <taxon>Actinomycetes</taxon>
        <taxon>Pseudonocardiales</taxon>
        <taxon>Pseudonocardiaceae</taxon>
        <taxon>Saccharomonospora</taxon>
    </lineage>
</organism>
<comment type="caution">
    <text evidence="10">The sequence shown here is derived from an EMBL/GenBank/DDBJ whole genome shotgun (WGS) entry which is preliminary data.</text>
</comment>
<dbReference type="Pfam" id="PF09594">
    <property type="entry name" value="GT87"/>
    <property type="match status" value="1"/>
</dbReference>
<evidence type="ECO:0000256" key="3">
    <source>
        <dbReference type="ARBA" id="ARBA00022679"/>
    </source>
</evidence>
<evidence type="ECO:0000256" key="7">
    <source>
        <dbReference type="ARBA" id="ARBA00024033"/>
    </source>
</evidence>
<gene>
    <name evidence="10" type="ORF">FHU38_002114</name>
</gene>
<evidence type="ECO:0000313" key="11">
    <source>
        <dbReference type="Proteomes" id="UP000545493"/>
    </source>
</evidence>
<feature type="transmembrane region" description="Helical" evidence="9">
    <location>
        <begin position="290"/>
        <end position="309"/>
    </location>
</feature>
<feature type="transmembrane region" description="Helical" evidence="9">
    <location>
        <begin position="397"/>
        <end position="413"/>
    </location>
</feature>
<feature type="region of interest" description="Disordered" evidence="8">
    <location>
        <begin position="422"/>
        <end position="443"/>
    </location>
</feature>
<reference evidence="10 11" key="1">
    <citation type="submission" date="2020-03" db="EMBL/GenBank/DDBJ databases">
        <title>Sequencing the genomes of 1000 actinobacteria strains.</title>
        <authorList>
            <person name="Klenk H.-P."/>
        </authorList>
    </citation>
    <scope>NUCLEOTIDE SEQUENCE [LARGE SCALE GENOMIC DNA]</scope>
    <source>
        <strain evidence="10 11">DSM 45685</strain>
    </source>
</reference>
<evidence type="ECO:0000256" key="4">
    <source>
        <dbReference type="ARBA" id="ARBA00022692"/>
    </source>
</evidence>
<feature type="transmembrane region" description="Helical" evidence="9">
    <location>
        <begin position="45"/>
        <end position="68"/>
    </location>
</feature>
<name>A0A7X5ZQY9_9PSEU</name>
<keyword evidence="11" id="KW-1185">Reference proteome</keyword>
<dbReference type="InterPro" id="IPR018584">
    <property type="entry name" value="GT87"/>
</dbReference>
<evidence type="ECO:0008006" key="12">
    <source>
        <dbReference type="Google" id="ProtNLM"/>
    </source>
</evidence>
<evidence type="ECO:0000256" key="8">
    <source>
        <dbReference type="SAM" id="MobiDB-lite"/>
    </source>
</evidence>
<feature type="transmembrane region" description="Helical" evidence="9">
    <location>
        <begin position="214"/>
        <end position="247"/>
    </location>
</feature>
<evidence type="ECO:0000256" key="9">
    <source>
        <dbReference type="SAM" id="Phobius"/>
    </source>
</evidence>
<dbReference type="GO" id="GO:0005886">
    <property type="term" value="C:plasma membrane"/>
    <property type="evidence" value="ECO:0007669"/>
    <property type="project" value="UniProtKB-SubCell"/>
</dbReference>
<dbReference type="EMBL" id="JAAOYM010000001">
    <property type="protein sequence ID" value="NIJ11770.1"/>
    <property type="molecule type" value="Genomic_DNA"/>
</dbReference>
<keyword evidence="5 9" id="KW-1133">Transmembrane helix</keyword>
<dbReference type="Proteomes" id="UP000545493">
    <property type="component" value="Unassembled WGS sequence"/>
</dbReference>
<protein>
    <recommendedName>
        <fullName evidence="12">DUF2029 domain-containing protein</fullName>
    </recommendedName>
</protein>
<accession>A0A7X5ZQY9</accession>
<evidence type="ECO:0000256" key="5">
    <source>
        <dbReference type="ARBA" id="ARBA00022989"/>
    </source>
</evidence>
<evidence type="ECO:0000313" key="10">
    <source>
        <dbReference type="EMBL" id="NIJ11770.1"/>
    </source>
</evidence>
<dbReference type="GO" id="GO:0016758">
    <property type="term" value="F:hexosyltransferase activity"/>
    <property type="evidence" value="ECO:0007669"/>
    <property type="project" value="InterPro"/>
</dbReference>
<evidence type="ECO:0000256" key="6">
    <source>
        <dbReference type="ARBA" id="ARBA00023136"/>
    </source>
</evidence>
<keyword evidence="2" id="KW-1003">Cell membrane</keyword>
<dbReference type="RefSeq" id="WP_167169531.1">
    <property type="nucleotide sequence ID" value="NZ_JAAOYM010000001.1"/>
</dbReference>
<keyword evidence="6 9" id="KW-0472">Membrane</keyword>
<feature type="transmembrane region" description="Helical" evidence="9">
    <location>
        <begin position="253"/>
        <end position="278"/>
    </location>
</feature>
<keyword evidence="4 9" id="KW-0812">Transmembrane</keyword>
<feature type="transmembrane region" description="Helical" evidence="9">
    <location>
        <begin position="21"/>
        <end position="39"/>
    </location>
</feature>